<dbReference type="Pfam" id="PF17830">
    <property type="entry name" value="STI1-HOP_DP"/>
    <property type="match status" value="1"/>
</dbReference>
<dbReference type="InterPro" id="IPR006636">
    <property type="entry name" value="STI1_HS-bd"/>
</dbReference>
<proteinExistence type="predicted"/>
<dbReference type="Gene3D" id="1.25.40.10">
    <property type="entry name" value="Tetratricopeptide repeat domain"/>
    <property type="match status" value="2"/>
</dbReference>
<keyword evidence="2" id="KW-0802">TPR repeat</keyword>
<sequence>MERDKVEQLKAFVTLLKSKPDTIHLPDLGASLSRPANGTGDKQANFDMPTELESESEESDLVEQPMGDPLLEVTEEMEDESDSKRMEGQMKLSEGDIQGAIDIFTEAILKNPLSALLHTRRGHPEQLLRIVKKLSNLMPTPLQPIKSEDLLTSNRVPCIYFRMLGSWEDAYNDLQLSLKLDYSEDAYEAIKLLEPKHKLIIEHKRKYERKREDKLDKQRRERARKAREAAEQAYKDNDSGPSCPDNAEDIFSDPELTASLQDPEVMAAFVDLMKNPSSISKYASNPKIMKSVTKLKNFGGGMGGFPGMPGMGVKPESRAPGPTSGVPRCDDLD</sequence>
<comment type="function">
    <text evidence="3">One HIP oligomer binds the ATPase domains of at least two HSC70 molecules dependent on activation of the HSC70 ATPase by HSP40. Stabilizes the ADP state of HSC70 that has a high affinity for substrate protein. Through its own chaperone activity, it may contribute to the interaction of HSC70 with various target proteins.</text>
</comment>
<feature type="region of interest" description="Disordered" evidence="4">
    <location>
        <begin position="306"/>
        <end position="333"/>
    </location>
</feature>
<feature type="region of interest" description="Disordered" evidence="4">
    <location>
        <begin position="22"/>
        <end position="66"/>
    </location>
</feature>
<dbReference type="GO" id="GO:0030544">
    <property type="term" value="F:Hsp70 protein binding"/>
    <property type="evidence" value="ECO:0007669"/>
    <property type="project" value="TreeGrafter"/>
</dbReference>
<dbReference type="EMBL" id="CAAALY010030683">
    <property type="protein sequence ID" value="VEL17005.1"/>
    <property type="molecule type" value="Genomic_DNA"/>
</dbReference>
<comment type="caution">
    <text evidence="6">The sequence shown here is derived from an EMBL/GenBank/DDBJ whole genome shotgun (WGS) entry which is preliminary data.</text>
</comment>
<feature type="region of interest" description="Disordered" evidence="4">
    <location>
        <begin position="210"/>
        <end position="247"/>
    </location>
</feature>
<feature type="domain" description="STI1" evidence="5">
    <location>
        <begin position="253"/>
        <end position="292"/>
    </location>
</feature>
<dbReference type="SMART" id="SM00727">
    <property type="entry name" value="STI1"/>
    <property type="match status" value="1"/>
</dbReference>
<dbReference type="SUPFAM" id="SSF48452">
    <property type="entry name" value="TPR-like"/>
    <property type="match status" value="1"/>
</dbReference>
<feature type="compositionally biased region" description="Basic and acidic residues" evidence="4">
    <location>
        <begin position="210"/>
        <end position="219"/>
    </location>
</feature>
<evidence type="ECO:0000256" key="1">
    <source>
        <dbReference type="ARBA" id="ARBA00022737"/>
    </source>
</evidence>
<evidence type="ECO:0000256" key="3">
    <source>
        <dbReference type="ARBA" id="ARBA00037033"/>
    </source>
</evidence>
<feature type="compositionally biased region" description="Acidic residues" evidence="4">
    <location>
        <begin position="50"/>
        <end position="61"/>
    </location>
</feature>
<accession>A0A3S5B9R7</accession>
<keyword evidence="7" id="KW-1185">Reference proteome</keyword>
<dbReference type="InterPro" id="IPR041243">
    <property type="entry name" value="STI1/HOP_DP"/>
</dbReference>
<feature type="compositionally biased region" description="Basic and acidic residues" evidence="4">
    <location>
        <begin position="226"/>
        <end position="238"/>
    </location>
</feature>
<evidence type="ECO:0000259" key="5">
    <source>
        <dbReference type="SMART" id="SM00727"/>
    </source>
</evidence>
<name>A0A3S5B9R7_9PLAT</name>
<dbReference type="Gene3D" id="6.10.250.3420">
    <property type="match status" value="1"/>
</dbReference>
<evidence type="ECO:0000256" key="4">
    <source>
        <dbReference type="SAM" id="MobiDB-lite"/>
    </source>
</evidence>
<evidence type="ECO:0000256" key="2">
    <source>
        <dbReference type="ARBA" id="ARBA00022803"/>
    </source>
</evidence>
<organism evidence="6 7">
    <name type="scientific">Protopolystoma xenopodis</name>
    <dbReference type="NCBI Taxonomy" id="117903"/>
    <lineage>
        <taxon>Eukaryota</taxon>
        <taxon>Metazoa</taxon>
        <taxon>Spiralia</taxon>
        <taxon>Lophotrochozoa</taxon>
        <taxon>Platyhelminthes</taxon>
        <taxon>Monogenea</taxon>
        <taxon>Polyopisthocotylea</taxon>
        <taxon>Polystomatidea</taxon>
        <taxon>Polystomatidae</taxon>
        <taxon>Protopolystoma</taxon>
    </lineage>
</organism>
<dbReference type="InterPro" id="IPR011990">
    <property type="entry name" value="TPR-like_helical_dom_sf"/>
</dbReference>
<evidence type="ECO:0000313" key="7">
    <source>
        <dbReference type="Proteomes" id="UP000784294"/>
    </source>
</evidence>
<evidence type="ECO:0000313" key="6">
    <source>
        <dbReference type="EMBL" id="VEL17005.1"/>
    </source>
</evidence>
<dbReference type="Proteomes" id="UP000784294">
    <property type="component" value="Unassembled WGS sequence"/>
</dbReference>
<keyword evidence="1" id="KW-0677">Repeat</keyword>
<dbReference type="OrthoDB" id="533763at2759"/>
<dbReference type="Gene3D" id="1.10.260.100">
    <property type="match status" value="1"/>
</dbReference>
<dbReference type="PANTHER" id="PTHR45883:SF2">
    <property type="entry name" value="HSC70-INTERACTING PROTEIN"/>
    <property type="match status" value="1"/>
</dbReference>
<protein>
    <recommendedName>
        <fullName evidence="5">STI1 domain-containing protein</fullName>
    </recommendedName>
</protein>
<gene>
    <name evidence="6" type="ORF">PXEA_LOCUS10445</name>
</gene>
<reference evidence="6" key="1">
    <citation type="submission" date="2018-11" db="EMBL/GenBank/DDBJ databases">
        <authorList>
            <consortium name="Pathogen Informatics"/>
        </authorList>
    </citation>
    <scope>NUCLEOTIDE SEQUENCE</scope>
</reference>
<dbReference type="AlphaFoldDB" id="A0A3S5B9R7"/>
<dbReference type="PANTHER" id="PTHR45883">
    <property type="entry name" value="HSC70-INTERACTING PROTEIN"/>
    <property type="match status" value="1"/>
</dbReference>